<sequence length="206" mass="24344">MKYTHESSTSRRLRLFWRLRAEDVKRLSVFDHRCLRSIARIWWEHRTSNAEVRRMVFGGNNSPSIDELVTLHRLCWLGHTHRFTWSWIFHQILFRWCSIRWPPRYSPNLQLACKRFITNQSDTITRTDDVTSIGCETFASLFSRSTSKSTAHSVAWKHHKREIQLGSSLESLLRLMETILSCGLLRGTNHLIAENSLTADDRFRSR</sequence>
<protein>
    <submittedName>
        <fullName evidence="1">Uncharacterized protein</fullName>
    </submittedName>
</protein>
<evidence type="ECO:0000313" key="1">
    <source>
        <dbReference type="EMBL" id="KAG5453184.1"/>
    </source>
</evidence>
<reference evidence="1 2" key="2">
    <citation type="journal article" date="2021" name="Genomics">
        <title>High-quality reference genome for Clonorchis sinensis.</title>
        <authorList>
            <person name="Young N.D."/>
            <person name="Stroehlein A.J."/>
            <person name="Kinkar L."/>
            <person name="Wang T."/>
            <person name="Sohn W.M."/>
            <person name="Chang B.C.H."/>
            <person name="Kaur P."/>
            <person name="Weisz D."/>
            <person name="Dudchenko O."/>
            <person name="Aiden E.L."/>
            <person name="Korhonen P.K."/>
            <person name="Gasser R.B."/>
        </authorList>
    </citation>
    <scope>NUCLEOTIDE SEQUENCE [LARGE SCALE GENOMIC DNA]</scope>
    <source>
        <strain evidence="1">Cs-k2</strain>
    </source>
</reference>
<evidence type="ECO:0000313" key="2">
    <source>
        <dbReference type="Proteomes" id="UP000286415"/>
    </source>
</evidence>
<proteinExistence type="predicted"/>
<dbReference type="EMBL" id="NIRI02000013">
    <property type="protein sequence ID" value="KAG5453184.1"/>
    <property type="molecule type" value="Genomic_DNA"/>
</dbReference>
<dbReference type="OrthoDB" id="425681at2759"/>
<keyword evidence="2" id="KW-1185">Reference proteome</keyword>
<organism evidence="1 2">
    <name type="scientific">Clonorchis sinensis</name>
    <name type="common">Chinese liver fluke</name>
    <dbReference type="NCBI Taxonomy" id="79923"/>
    <lineage>
        <taxon>Eukaryota</taxon>
        <taxon>Metazoa</taxon>
        <taxon>Spiralia</taxon>
        <taxon>Lophotrochozoa</taxon>
        <taxon>Platyhelminthes</taxon>
        <taxon>Trematoda</taxon>
        <taxon>Digenea</taxon>
        <taxon>Opisthorchiida</taxon>
        <taxon>Opisthorchiata</taxon>
        <taxon>Opisthorchiidae</taxon>
        <taxon>Clonorchis</taxon>
    </lineage>
</organism>
<gene>
    <name evidence="1" type="ORF">CSKR_112745</name>
</gene>
<dbReference type="Proteomes" id="UP000286415">
    <property type="component" value="Unassembled WGS sequence"/>
</dbReference>
<dbReference type="InParanoid" id="A0A3R7EU36"/>
<accession>A0A3R7EU36</accession>
<comment type="caution">
    <text evidence="1">The sequence shown here is derived from an EMBL/GenBank/DDBJ whole genome shotgun (WGS) entry which is preliminary data.</text>
</comment>
<reference evidence="1 2" key="1">
    <citation type="journal article" date="2018" name="Biotechnol. Adv.">
        <title>Improved genomic resources and new bioinformatic workflow for the carcinogenic parasite Clonorchis sinensis: Biotechnological implications.</title>
        <authorList>
            <person name="Wang D."/>
            <person name="Korhonen P.K."/>
            <person name="Gasser R.B."/>
            <person name="Young N.D."/>
        </authorList>
    </citation>
    <scope>NUCLEOTIDE SEQUENCE [LARGE SCALE GENOMIC DNA]</scope>
    <source>
        <strain evidence="1">Cs-k2</strain>
    </source>
</reference>
<name>A0A3R7EU36_CLOSI</name>
<dbReference type="AlphaFoldDB" id="A0A3R7EU36"/>